<protein>
    <submittedName>
        <fullName evidence="1">Uncharacterized protein</fullName>
    </submittedName>
</protein>
<name>A0AC60P0V2_IXOPE</name>
<keyword evidence="2" id="KW-1185">Reference proteome</keyword>
<reference evidence="1 2" key="1">
    <citation type="journal article" date="2020" name="Cell">
        <title>Large-Scale Comparative Analyses of Tick Genomes Elucidate Their Genetic Diversity and Vector Capacities.</title>
        <authorList>
            <consortium name="Tick Genome and Microbiome Consortium (TIGMIC)"/>
            <person name="Jia N."/>
            <person name="Wang J."/>
            <person name="Shi W."/>
            <person name="Du L."/>
            <person name="Sun Y."/>
            <person name="Zhan W."/>
            <person name="Jiang J.F."/>
            <person name="Wang Q."/>
            <person name="Zhang B."/>
            <person name="Ji P."/>
            <person name="Bell-Sakyi L."/>
            <person name="Cui X.M."/>
            <person name="Yuan T.T."/>
            <person name="Jiang B.G."/>
            <person name="Yang W.F."/>
            <person name="Lam T.T."/>
            <person name="Chang Q.C."/>
            <person name="Ding S.J."/>
            <person name="Wang X.J."/>
            <person name="Zhu J.G."/>
            <person name="Ruan X.D."/>
            <person name="Zhao L."/>
            <person name="Wei J.T."/>
            <person name="Ye R.Z."/>
            <person name="Que T.C."/>
            <person name="Du C.H."/>
            <person name="Zhou Y.H."/>
            <person name="Cheng J.X."/>
            <person name="Dai P.F."/>
            <person name="Guo W.B."/>
            <person name="Han X.H."/>
            <person name="Huang E.J."/>
            <person name="Li L.F."/>
            <person name="Wei W."/>
            <person name="Gao Y.C."/>
            <person name="Liu J.Z."/>
            <person name="Shao H.Z."/>
            <person name="Wang X."/>
            <person name="Wang C.C."/>
            <person name="Yang T.C."/>
            <person name="Huo Q.B."/>
            <person name="Li W."/>
            <person name="Chen H.Y."/>
            <person name="Chen S.E."/>
            <person name="Zhou L.G."/>
            <person name="Ni X.B."/>
            <person name="Tian J.H."/>
            <person name="Sheng Y."/>
            <person name="Liu T."/>
            <person name="Pan Y.S."/>
            <person name="Xia L.Y."/>
            <person name="Li J."/>
            <person name="Zhao F."/>
            <person name="Cao W.C."/>
        </authorList>
    </citation>
    <scope>NUCLEOTIDE SEQUENCE [LARGE SCALE GENOMIC DNA]</scope>
    <source>
        <strain evidence="1">Iper-2018</strain>
    </source>
</reference>
<accession>A0AC60P0V2</accession>
<proteinExistence type="predicted"/>
<evidence type="ECO:0000313" key="1">
    <source>
        <dbReference type="EMBL" id="KAG0413051.1"/>
    </source>
</evidence>
<dbReference type="EMBL" id="JABSTQ010011298">
    <property type="protein sequence ID" value="KAG0413051.1"/>
    <property type="molecule type" value="Genomic_DNA"/>
</dbReference>
<organism evidence="1 2">
    <name type="scientific">Ixodes persulcatus</name>
    <name type="common">Taiga tick</name>
    <dbReference type="NCBI Taxonomy" id="34615"/>
    <lineage>
        <taxon>Eukaryota</taxon>
        <taxon>Metazoa</taxon>
        <taxon>Ecdysozoa</taxon>
        <taxon>Arthropoda</taxon>
        <taxon>Chelicerata</taxon>
        <taxon>Arachnida</taxon>
        <taxon>Acari</taxon>
        <taxon>Parasitiformes</taxon>
        <taxon>Ixodida</taxon>
        <taxon>Ixodoidea</taxon>
        <taxon>Ixodidae</taxon>
        <taxon>Ixodinae</taxon>
        <taxon>Ixodes</taxon>
    </lineage>
</organism>
<evidence type="ECO:0000313" key="2">
    <source>
        <dbReference type="Proteomes" id="UP000805193"/>
    </source>
</evidence>
<dbReference type="Proteomes" id="UP000805193">
    <property type="component" value="Unassembled WGS sequence"/>
</dbReference>
<comment type="caution">
    <text evidence="1">The sequence shown here is derived from an EMBL/GenBank/DDBJ whole genome shotgun (WGS) entry which is preliminary data.</text>
</comment>
<sequence>MSLPQALRVVDNSHVNRAFAAEVCDCDSSSATPDGCSEKSYEPDWVDKIGPGGELFYIEPRYQPSFEIKPSSSTKSSTSESQASHSSKSFSSEAKSKLKSLVGLKKTKGNFDLPQNGHLNARNERGASFRGFGKAECHEILVDVDPKRNNYGRRATLCETLFGIIPGRLAPRLATAEALEEGSPIMVQGLIPDGEALRSGVVKIGDVLRSIDGSDVNENNVDAVLRNITKPQKVKLQFLRLEENSLSERVKFPFSQDLHQRSQLMKQLSGDEATVQEIERTLREIPHAFIYQELRNDSSSFQQPSDHNQRNEHFYRYPNYDHTLSNLKGMFVTLSSVLAEVTAAKPQSSSLTVDGHLVHVAFFHEGSSLVVLALPASCATPEEMRGFVTEVVQLLKFESRSLSLAFKKVENHARVDLFFLHFFHELLAGSQPEYKRSCRFSRALHLAPWLPLPAEAQGQVDSVLSELESADFGDTSEAFYESQRLFTFLGSCVFYKGYLLANHLTKADLENVFLYCRHYQLLSLMQEECVGQVVVWKEVFLPQSQTENRNFLLITGLKHRLLAALLEVGGCSSVPEDNPAPDAFHIDLAQNALLQLDSNGVVAIADDCLKHRTVGLGSPANGAKSQRPSIAGTDSPRAADGQGIRASSQSNLSLTGPPSPSARRRSRGASDVDMHHLLGVSAGHLDASEFQTNRSHSSCEDSNLGSRNRHCSLSTASFSDCDSRTSGSDAYQNRDPRLRRIFASSYDLSSLRRSLEDSSSSQGQLAPSQQQRARGEENLLFHYLNLELAEGIFVAPVDCALENNLGAQIVENFNRCCLAIREVFRCTAKGSARSTGEDERESESKFAADRSLSCVREHGVLFTCSAANGAKSKAKAPVSYWVVGRLFSDRHQPREAYVCVHENASATALEMAFRLSFGLQI</sequence>
<gene>
    <name evidence="1" type="ORF">HPB47_009816</name>
</gene>